<accession>A0A199VCA0</accession>
<comment type="caution">
    <text evidence="3">Lacks conserved residue(s) required for the propagation of feature annotation.</text>
</comment>
<evidence type="ECO:0000313" key="5">
    <source>
        <dbReference type="Proteomes" id="UP000092600"/>
    </source>
</evidence>
<dbReference type="EMBL" id="LSRQ01002322">
    <property type="protein sequence ID" value="OAY74714.1"/>
    <property type="molecule type" value="Genomic_DNA"/>
</dbReference>
<comment type="similarity">
    <text evidence="3">Belongs to the GRAS family.</text>
</comment>
<keyword evidence="1" id="KW-0805">Transcription regulation</keyword>
<evidence type="ECO:0000313" key="4">
    <source>
        <dbReference type="EMBL" id="OAY74714.1"/>
    </source>
</evidence>
<dbReference type="Pfam" id="PF03514">
    <property type="entry name" value="GRAS"/>
    <property type="match status" value="1"/>
</dbReference>
<dbReference type="PROSITE" id="PS50985">
    <property type="entry name" value="GRAS"/>
    <property type="match status" value="1"/>
</dbReference>
<keyword evidence="2" id="KW-0804">Transcription</keyword>
<gene>
    <name evidence="4" type="ORF">ACMD2_24352</name>
</gene>
<dbReference type="STRING" id="4615.A0A199VCA0"/>
<dbReference type="InterPro" id="IPR005202">
    <property type="entry name" value="TF_GRAS"/>
</dbReference>
<evidence type="ECO:0000256" key="2">
    <source>
        <dbReference type="ARBA" id="ARBA00023163"/>
    </source>
</evidence>
<protein>
    <submittedName>
        <fullName evidence="4">Scarecrow-like protein 28</fullName>
    </submittedName>
</protein>
<sequence>MFSIAPPRELIYHIEEYSDDDDDGATALRLFNYVSPIPKFLHFTLNERLLQAFDGKERSTS</sequence>
<comment type="caution">
    <text evidence="4">The sequence shown here is derived from an EMBL/GenBank/DDBJ whole genome shotgun (WGS) entry which is preliminary data.</text>
</comment>
<organism evidence="4 5">
    <name type="scientific">Ananas comosus</name>
    <name type="common">Pineapple</name>
    <name type="synonym">Ananas ananas</name>
    <dbReference type="NCBI Taxonomy" id="4615"/>
    <lineage>
        <taxon>Eukaryota</taxon>
        <taxon>Viridiplantae</taxon>
        <taxon>Streptophyta</taxon>
        <taxon>Embryophyta</taxon>
        <taxon>Tracheophyta</taxon>
        <taxon>Spermatophyta</taxon>
        <taxon>Magnoliopsida</taxon>
        <taxon>Liliopsida</taxon>
        <taxon>Poales</taxon>
        <taxon>Bromeliaceae</taxon>
        <taxon>Bromelioideae</taxon>
        <taxon>Ananas</taxon>
    </lineage>
</organism>
<evidence type="ECO:0000256" key="1">
    <source>
        <dbReference type="ARBA" id="ARBA00023015"/>
    </source>
</evidence>
<name>A0A199VCA0_ANACO</name>
<dbReference type="Proteomes" id="UP000092600">
    <property type="component" value="Unassembled WGS sequence"/>
</dbReference>
<proteinExistence type="inferred from homology"/>
<evidence type="ECO:0000256" key="3">
    <source>
        <dbReference type="PROSITE-ProRule" id="PRU01191"/>
    </source>
</evidence>
<dbReference type="AlphaFoldDB" id="A0A199VCA0"/>
<reference evidence="4 5" key="1">
    <citation type="journal article" date="2016" name="DNA Res.">
        <title>The draft genome of MD-2 pineapple using hybrid error correction of long reads.</title>
        <authorList>
            <person name="Redwan R.M."/>
            <person name="Saidin A."/>
            <person name="Kumar S.V."/>
        </authorList>
    </citation>
    <scope>NUCLEOTIDE SEQUENCE [LARGE SCALE GENOMIC DNA]</scope>
    <source>
        <strain evidence="5">cv. MD2</strain>
        <tissue evidence="4">Leaf</tissue>
    </source>
</reference>